<evidence type="ECO:0000256" key="1">
    <source>
        <dbReference type="SAM" id="MobiDB-lite"/>
    </source>
</evidence>
<reference evidence="2" key="1">
    <citation type="journal article" date="2005" name="Arch. Virol.">
        <title>Complete nucleotide sequences of attenuated and severe isolates of Leek yellow stripe virus from garlic in northern Japan: Identification of three distinct virus types in garlic and leek world-wide.</title>
        <authorList>
            <person name="Takaki F."/>
            <person name="Sano T."/>
            <person name="Yamashita K."/>
            <person name="Fujita T."/>
            <person name="Ueda K."/>
            <person name="Kato T."/>
        </authorList>
    </citation>
    <scope>NUCLEOTIDE SEQUENCE</scope>
    <source>
        <strain evidence="2">Saga</strain>
    </source>
</reference>
<organism evidence="2">
    <name type="scientific">Leek yellow stripe virus</name>
    <dbReference type="NCBI Taxonomy" id="42004"/>
    <lineage>
        <taxon>Viruses</taxon>
        <taxon>Riboviria</taxon>
        <taxon>Orthornavirae</taxon>
        <taxon>Pisuviricota</taxon>
        <taxon>Stelpaviricetes</taxon>
        <taxon>Patatavirales</taxon>
        <taxon>Potyviridae</taxon>
        <taxon>Potyvirus</taxon>
        <taxon>Potyvirus ampeloprasi</taxon>
    </lineage>
</organism>
<accession>Q2PH21</accession>
<protein>
    <submittedName>
        <fullName evidence="2">p1 protein</fullName>
    </submittedName>
</protein>
<proteinExistence type="predicted"/>
<name>Q2PH21_9POTV</name>
<feature type="region of interest" description="Disordered" evidence="1">
    <location>
        <begin position="272"/>
        <end position="296"/>
    </location>
</feature>
<sequence length="296" mass="33313">MTQSQVSRGFSKYGHANIPNFESEETIAKRREIITSIYNRIQTSNNAPAYVFGATGYGKVQNSKALCASRMGARYNWDDDVYECTNCSGCFQTKIDFKEHDCDDEDEDITVVSEDFCIKDEEFPTIQEKCMNETDGNSGVILFGSFETPVPLMTDPKLDVVEDLPVLQDEAINEPEISTEFIRFGSFETDIPIVNNSKLNEVEKTCMLYEKATNEDKVDSEAIYFGSFEIPVPIVNDLRNNEEANADACNRGCVEGLEEMLEQKAVCTFSDDTEKPTIKRITPDPSLVGPQNRQRT</sequence>
<dbReference type="EMBL" id="AB194649">
    <property type="protein sequence ID" value="BAE72860.1"/>
    <property type="molecule type" value="Genomic_RNA"/>
</dbReference>
<evidence type="ECO:0000313" key="2">
    <source>
        <dbReference type="EMBL" id="BAE72860.1"/>
    </source>
</evidence>
<feature type="non-terminal residue" evidence="2">
    <location>
        <position position="296"/>
    </location>
</feature>